<dbReference type="Pfam" id="PF13275">
    <property type="entry name" value="S4_2"/>
    <property type="match status" value="1"/>
</dbReference>
<organism evidence="2">
    <name type="scientific">Blautia glucerasea</name>
    <dbReference type="NCBI Taxonomy" id="536633"/>
    <lineage>
        <taxon>Bacteria</taxon>
        <taxon>Bacillati</taxon>
        <taxon>Bacillota</taxon>
        <taxon>Clostridia</taxon>
        <taxon>Lachnospirales</taxon>
        <taxon>Lachnospiraceae</taxon>
        <taxon>Blautia</taxon>
    </lineage>
</organism>
<dbReference type="RefSeq" id="WP_156354697.1">
    <property type="nucleotide sequence ID" value="NZ_CACRST010000022.1"/>
</dbReference>
<reference evidence="2" key="1">
    <citation type="submission" date="2019-11" db="EMBL/GenBank/DDBJ databases">
        <authorList>
            <person name="Feng L."/>
        </authorList>
    </citation>
    <scope>NUCLEOTIDE SEQUENCE</scope>
    <source>
        <strain evidence="2">BgluceraseaLFYP119</strain>
    </source>
</reference>
<accession>A0A6N2UR43</accession>
<dbReference type="SUPFAM" id="SSF55174">
    <property type="entry name" value="Alpha-L RNA-binding motif"/>
    <property type="match status" value="1"/>
</dbReference>
<gene>
    <name evidence="2" type="ORF">BGLFYP119_02256</name>
</gene>
<evidence type="ECO:0000256" key="1">
    <source>
        <dbReference type="PROSITE-ProRule" id="PRU00182"/>
    </source>
</evidence>
<dbReference type="InterPro" id="IPR036986">
    <property type="entry name" value="S4_RNA-bd_sf"/>
</dbReference>
<sequence>MEITLRDEFIKLGQALKLAGVVEDGVEAKFVIQDGLVKVNGEVDTRRGRKLYEGDVIYFDGNEIKVTR</sequence>
<protein>
    <submittedName>
        <fullName evidence="2">Ribosome-associated protein</fullName>
    </submittedName>
</protein>
<dbReference type="Gene3D" id="3.10.290.10">
    <property type="entry name" value="RNA-binding S4 domain"/>
    <property type="match status" value="1"/>
</dbReference>
<name>A0A6N2UR43_9FIRM</name>
<evidence type="ECO:0000313" key="2">
    <source>
        <dbReference type="EMBL" id="VYT20614.1"/>
    </source>
</evidence>
<keyword evidence="1" id="KW-0694">RNA-binding</keyword>
<dbReference type="AlphaFoldDB" id="A0A6N2UR43"/>
<proteinExistence type="predicted"/>
<dbReference type="GO" id="GO:0003723">
    <property type="term" value="F:RNA binding"/>
    <property type="evidence" value="ECO:0007669"/>
    <property type="project" value="UniProtKB-KW"/>
</dbReference>
<dbReference type="CDD" id="cd00165">
    <property type="entry name" value="S4"/>
    <property type="match status" value="1"/>
</dbReference>
<dbReference type="PROSITE" id="PS50889">
    <property type="entry name" value="S4"/>
    <property type="match status" value="1"/>
</dbReference>
<dbReference type="EMBL" id="CACRST010000022">
    <property type="protein sequence ID" value="VYT20614.1"/>
    <property type="molecule type" value="Genomic_DNA"/>
</dbReference>